<protein>
    <submittedName>
        <fullName evidence="3">Peptidoglycan DD-metalloendopeptidase family protein</fullName>
    </submittedName>
</protein>
<dbReference type="Pfam" id="PF01476">
    <property type="entry name" value="LysM"/>
    <property type="match status" value="2"/>
</dbReference>
<dbReference type="CDD" id="cd00118">
    <property type="entry name" value="LysM"/>
    <property type="match status" value="1"/>
</dbReference>
<dbReference type="PANTHER" id="PTHR21666">
    <property type="entry name" value="PEPTIDASE-RELATED"/>
    <property type="match status" value="1"/>
</dbReference>
<dbReference type="RefSeq" id="WP_075786518.1">
    <property type="nucleotide sequence ID" value="NZ_JAESIL010000062.1"/>
</dbReference>
<dbReference type="EMBL" id="JAESIL010000062">
    <property type="protein sequence ID" value="MBL3579267.1"/>
    <property type="molecule type" value="Genomic_DNA"/>
</dbReference>
<gene>
    <name evidence="3" type="ORF">JMJ92_14030</name>
</gene>
<organism evidence="3 4">
    <name type="scientific">Rhodovulum visakhapatnamense</name>
    <dbReference type="NCBI Taxonomy" id="364297"/>
    <lineage>
        <taxon>Bacteria</taxon>
        <taxon>Pseudomonadati</taxon>
        <taxon>Pseudomonadota</taxon>
        <taxon>Alphaproteobacteria</taxon>
        <taxon>Rhodobacterales</taxon>
        <taxon>Paracoccaceae</taxon>
        <taxon>Rhodovulum</taxon>
    </lineage>
</organism>
<evidence type="ECO:0000256" key="1">
    <source>
        <dbReference type="SAM" id="MobiDB-lite"/>
    </source>
</evidence>
<dbReference type="Pfam" id="PF01551">
    <property type="entry name" value="Peptidase_M23"/>
    <property type="match status" value="1"/>
</dbReference>
<dbReference type="InterPro" id="IPR050570">
    <property type="entry name" value="Cell_wall_metabolism_enzyme"/>
</dbReference>
<dbReference type="Gene3D" id="3.10.350.10">
    <property type="entry name" value="LysM domain"/>
    <property type="match status" value="2"/>
</dbReference>
<dbReference type="InterPro" id="IPR011055">
    <property type="entry name" value="Dup_hybrid_motif"/>
</dbReference>
<keyword evidence="4" id="KW-1185">Reference proteome</keyword>
<dbReference type="InterPro" id="IPR016047">
    <property type="entry name" value="M23ase_b-sheet_dom"/>
</dbReference>
<comment type="caution">
    <text evidence="3">The sequence shown here is derived from an EMBL/GenBank/DDBJ whole genome shotgun (WGS) entry which is preliminary data.</text>
</comment>
<evidence type="ECO:0000313" key="4">
    <source>
        <dbReference type="Proteomes" id="UP000635853"/>
    </source>
</evidence>
<name>A0ABS1RK46_9RHOB</name>
<dbReference type="PANTHER" id="PTHR21666:SF270">
    <property type="entry name" value="MUREIN HYDROLASE ACTIVATOR ENVC"/>
    <property type="match status" value="1"/>
</dbReference>
<dbReference type="PROSITE" id="PS51782">
    <property type="entry name" value="LYSM"/>
    <property type="match status" value="1"/>
</dbReference>
<dbReference type="SUPFAM" id="SSF54106">
    <property type="entry name" value="LysM domain"/>
    <property type="match status" value="1"/>
</dbReference>
<dbReference type="CDD" id="cd12797">
    <property type="entry name" value="M23_peptidase"/>
    <property type="match status" value="1"/>
</dbReference>
<dbReference type="Proteomes" id="UP000635853">
    <property type="component" value="Unassembled WGS sequence"/>
</dbReference>
<dbReference type="SUPFAM" id="SSF51261">
    <property type="entry name" value="Duplicated hybrid motif"/>
    <property type="match status" value="1"/>
</dbReference>
<sequence length="400" mass="41199">MAHTSPDRRFPARLLALGLGMTLVAGCESGWDYDFRNLGNNPEPPRVEAAPRPEPDQRGVISYPTYQVAVARRGDRLSDVAARVGLPAAELASYNGISADATLNNGEVIALPRRVADAGGVVAAPLGNGTITPAGAAPGQVDIATLAGNALDRAGGTAPAAGRPAGQEPIRHKVVRGETAYSIARLYNVTPRSLADWNGLGPDLTVREGQYLLIPVAAQQARPSGAAAAGTAVAAVPTTTERPGQGSALATPPSAATPLPKPEPAAKPAVPASPEMAKDQSTASARFAMPVSGSIIRGYQKGKNDGIDISAKAGTAVKAVADGTVAAITRDTDQVPILVVRHSDNMLSVYANIDGIAVQKGAKVTRGQTVAQVRSGNPAFLHFELRKGFESVDPMPYLTP</sequence>
<dbReference type="InterPro" id="IPR018392">
    <property type="entry name" value="LysM"/>
</dbReference>
<dbReference type="SMART" id="SM00257">
    <property type="entry name" value="LysM"/>
    <property type="match status" value="2"/>
</dbReference>
<reference evidence="4" key="1">
    <citation type="submission" date="2021-01" db="EMBL/GenBank/DDBJ databases">
        <title>Draft genomes of Rhodovulum sulfidophilum.</title>
        <authorList>
            <person name="Guzman M.S."/>
        </authorList>
    </citation>
    <scope>NUCLEOTIDE SEQUENCE [LARGE SCALE GENOMIC DNA]</scope>
    <source>
        <strain evidence="4">AB19</strain>
    </source>
</reference>
<evidence type="ECO:0000313" key="3">
    <source>
        <dbReference type="EMBL" id="MBL3579267.1"/>
    </source>
</evidence>
<accession>A0ABS1RK46</accession>
<feature type="domain" description="LysM" evidence="2">
    <location>
        <begin position="170"/>
        <end position="214"/>
    </location>
</feature>
<feature type="region of interest" description="Disordered" evidence="1">
    <location>
        <begin position="233"/>
        <end position="275"/>
    </location>
</feature>
<feature type="compositionally biased region" description="Low complexity" evidence="1">
    <location>
        <begin position="247"/>
        <end position="258"/>
    </location>
</feature>
<dbReference type="Gene3D" id="2.70.70.10">
    <property type="entry name" value="Glucose Permease (Domain IIA)"/>
    <property type="match status" value="1"/>
</dbReference>
<evidence type="ECO:0000259" key="2">
    <source>
        <dbReference type="PROSITE" id="PS51782"/>
    </source>
</evidence>
<dbReference type="InterPro" id="IPR036779">
    <property type="entry name" value="LysM_dom_sf"/>
</dbReference>
<proteinExistence type="predicted"/>